<proteinExistence type="predicted"/>
<accession>A0ABQ9VIA2</accession>
<feature type="region of interest" description="Disordered" evidence="1">
    <location>
        <begin position="1"/>
        <end position="27"/>
    </location>
</feature>
<evidence type="ECO:0000313" key="2">
    <source>
        <dbReference type="EMBL" id="KAK2109098.1"/>
    </source>
</evidence>
<feature type="compositionally biased region" description="Basic and acidic residues" evidence="1">
    <location>
        <begin position="16"/>
        <end position="27"/>
    </location>
</feature>
<evidence type="ECO:0000256" key="1">
    <source>
        <dbReference type="SAM" id="MobiDB-lite"/>
    </source>
</evidence>
<comment type="caution">
    <text evidence="2">The sequence shown here is derived from an EMBL/GenBank/DDBJ whole genome shotgun (WGS) entry which is preliminary data.</text>
</comment>
<organism evidence="2 3">
    <name type="scientific">Saguinus oedipus</name>
    <name type="common">Cotton-top tamarin</name>
    <name type="synonym">Oedipomidas oedipus</name>
    <dbReference type="NCBI Taxonomy" id="9490"/>
    <lineage>
        <taxon>Eukaryota</taxon>
        <taxon>Metazoa</taxon>
        <taxon>Chordata</taxon>
        <taxon>Craniata</taxon>
        <taxon>Vertebrata</taxon>
        <taxon>Euteleostomi</taxon>
        <taxon>Mammalia</taxon>
        <taxon>Eutheria</taxon>
        <taxon>Euarchontoglires</taxon>
        <taxon>Primates</taxon>
        <taxon>Haplorrhini</taxon>
        <taxon>Platyrrhini</taxon>
        <taxon>Cebidae</taxon>
        <taxon>Callitrichinae</taxon>
        <taxon>Saguinus</taxon>
    </lineage>
</organism>
<dbReference type="Proteomes" id="UP001266305">
    <property type="component" value="Unassembled WGS sequence"/>
</dbReference>
<name>A0ABQ9VIA2_SAGOE</name>
<gene>
    <name evidence="2" type="ORF">P7K49_014263</name>
</gene>
<evidence type="ECO:0008006" key="4">
    <source>
        <dbReference type="Google" id="ProtNLM"/>
    </source>
</evidence>
<feature type="non-terminal residue" evidence="2">
    <location>
        <position position="71"/>
    </location>
</feature>
<sequence length="71" mass="7535">MATIQFHTHGAPGNQAEERGAWAGQSEREITVEGACGVVNSSTLNLDWVDPSEKAVPHHILQDSRKAGGPS</sequence>
<dbReference type="EMBL" id="JASSZA010000006">
    <property type="protein sequence ID" value="KAK2109098.1"/>
    <property type="molecule type" value="Genomic_DNA"/>
</dbReference>
<evidence type="ECO:0000313" key="3">
    <source>
        <dbReference type="Proteomes" id="UP001266305"/>
    </source>
</evidence>
<protein>
    <recommendedName>
        <fullName evidence="4">RNase H type-1 domain-containing protein</fullName>
    </recommendedName>
</protein>
<reference evidence="2 3" key="1">
    <citation type="submission" date="2023-05" db="EMBL/GenBank/DDBJ databases">
        <title>B98-5 Cell Line De Novo Hybrid Assembly: An Optical Mapping Approach.</title>
        <authorList>
            <person name="Kananen K."/>
            <person name="Auerbach J.A."/>
            <person name="Kautto E."/>
            <person name="Blachly J.S."/>
        </authorList>
    </citation>
    <scope>NUCLEOTIDE SEQUENCE [LARGE SCALE GENOMIC DNA]</scope>
    <source>
        <strain evidence="2">B95-8</strain>
        <tissue evidence="2">Cell line</tissue>
    </source>
</reference>
<keyword evidence="3" id="KW-1185">Reference proteome</keyword>